<dbReference type="GO" id="GO:0007462">
    <property type="term" value="P:R1/R6 cell fate commitment"/>
    <property type="evidence" value="ECO:0007669"/>
    <property type="project" value="EnsemblMetazoa"/>
</dbReference>
<dbReference type="EMBL" id="CH933808">
    <property type="protein sequence ID" value="EDW09576.1"/>
    <property type="molecule type" value="Genomic_DNA"/>
</dbReference>
<feature type="domain" description="ZAD" evidence="3">
    <location>
        <begin position="35"/>
        <end position="100"/>
    </location>
</feature>
<evidence type="ECO:0000256" key="2">
    <source>
        <dbReference type="SAM" id="MobiDB-lite"/>
    </source>
</evidence>
<organism evidence="4 5">
    <name type="scientific">Drosophila mojavensis</name>
    <name type="common">Fruit fly</name>
    <dbReference type="NCBI Taxonomy" id="7230"/>
    <lineage>
        <taxon>Eukaryota</taxon>
        <taxon>Metazoa</taxon>
        <taxon>Ecdysozoa</taxon>
        <taxon>Arthropoda</taxon>
        <taxon>Hexapoda</taxon>
        <taxon>Insecta</taxon>
        <taxon>Pterygota</taxon>
        <taxon>Neoptera</taxon>
        <taxon>Endopterygota</taxon>
        <taxon>Diptera</taxon>
        <taxon>Brachycera</taxon>
        <taxon>Muscomorpha</taxon>
        <taxon>Ephydroidea</taxon>
        <taxon>Drosophilidae</taxon>
        <taxon>Drosophila</taxon>
    </lineage>
</organism>
<protein>
    <recommendedName>
        <fullName evidence="3">ZAD domain-containing protein</fullName>
    </recommendedName>
</protein>
<accession>B4KT56</accession>
<dbReference type="GO" id="GO:0005634">
    <property type="term" value="C:nucleus"/>
    <property type="evidence" value="ECO:0007669"/>
    <property type="project" value="EnsemblMetazoa"/>
</dbReference>
<dbReference type="AlphaFoldDB" id="B4KT56"/>
<evidence type="ECO:0000313" key="4">
    <source>
        <dbReference type="EMBL" id="EDW09576.1"/>
    </source>
</evidence>
<dbReference type="GO" id="GO:0007173">
    <property type="term" value="P:epidermal growth factor receptor signaling pathway"/>
    <property type="evidence" value="ECO:0007669"/>
    <property type="project" value="EnsemblMetazoa"/>
</dbReference>
<dbReference type="GO" id="GO:0016360">
    <property type="term" value="P:sensory organ precursor cell fate determination"/>
    <property type="evidence" value="ECO:0007669"/>
    <property type="project" value="EnsemblMetazoa"/>
</dbReference>
<feature type="compositionally biased region" description="Polar residues" evidence="2">
    <location>
        <begin position="290"/>
        <end position="305"/>
    </location>
</feature>
<sequence length="409" mass="46261">MSANNEAEPAAALAAAAASSSADAAAAASEYLKRTCLICGCQTNQAINIYEPRSGPNIVQLIQAKFKFQPLNEDKFLCFSCNNWLINWHSLQALNSNDAESQSRSQSPSAHMGNNSSSAGIVQQQQLPLSKAQPAKLRPVAQVRPQPQRQPQPEPQLQTQPQPQSQPQPQPPPSSRLPALKNIERERSARRMPPALSRRRCRRTSKQPRRRSLRSSCDSCKWRSLHKRSLAKVAQLQRQLSMQQQKQLELELEQQQLQQSLVKSPTYQRLPKPRVDGKVVAMFRRLGTTLSQEQTEAPQQKSPSPLNHIMSPVKRRPRWTRQLDEDEILLEFDRAIAEVLPVAKRRLSYQTQGETVEVETETEEEKEVEQELEQELELELELAVSQVNHQTELQLGQLQLPQGLSITLI</sequence>
<dbReference type="OrthoDB" id="7959766at2759"/>
<evidence type="ECO:0000259" key="3">
    <source>
        <dbReference type="Pfam" id="PF07776"/>
    </source>
</evidence>
<dbReference type="GO" id="GO:0045746">
    <property type="term" value="P:negative regulation of Notch signaling pathway"/>
    <property type="evidence" value="ECO:0007669"/>
    <property type="project" value="EnsemblMetazoa"/>
</dbReference>
<feature type="compositionally biased region" description="Polar residues" evidence="2">
    <location>
        <begin position="99"/>
        <end position="128"/>
    </location>
</feature>
<keyword evidence="1" id="KW-0175">Coiled coil</keyword>
<dbReference type="FunCoup" id="B4KT56">
    <property type="interactions" value="97"/>
</dbReference>
<reference evidence="4 5" key="1">
    <citation type="journal article" date="2007" name="Nature">
        <title>Evolution of genes and genomes on the Drosophila phylogeny.</title>
        <authorList>
            <consortium name="Drosophila 12 Genomes Consortium"/>
            <person name="Clark A.G."/>
            <person name="Eisen M.B."/>
            <person name="Smith D.R."/>
            <person name="Bergman C.M."/>
            <person name="Oliver B."/>
            <person name="Markow T.A."/>
            <person name="Kaufman T.C."/>
            <person name="Kellis M."/>
            <person name="Gelbart W."/>
            <person name="Iyer V.N."/>
            <person name="Pollard D.A."/>
            <person name="Sackton T.B."/>
            <person name="Larracuente A.M."/>
            <person name="Singh N.D."/>
            <person name="Abad J.P."/>
            <person name="Abt D.N."/>
            <person name="Adryan B."/>
            <person name="Aguade M."/>
            <person name="Akashi H."/>
            <person name="Anderson W.W."/>
            <person name="Aquadro C.F."/>
            <person name="Ardell D.H."/>
            <person name="Arguello R."/>
            <person name="Artieri C.G."/>
            <person name="Barbash D.A."/>
            <person name="Barker D."/>
            <person name="Barsanti P."/>
            <person name="Batterham P."/>
            <person name="Batzoglou S."/>
            <person name="Begun D."/>
            <person name="Bhutkar A."/>
            <person name="Blanco E."/>
            <person name="Bosak S.A."/>
            <person name="Bradley R.K."/>
            <person name="Brand A.D."/>
            <person name="Brent M.R."/>
            <person name="Brooks A.N."/>
            <person name="Brown R.H."/>
            <person name="Butlin R.K."/>
            <person name="Caggese C."/>
            <person name="Calvi B.R."/>
            <person name="Bernardo de Carvalho A."/>
            <person name="Caspi A."/>
            <person name="Castrezana S."/>
            <person name="Celniker S.E."/>
            <person name="Chang J.L."/>
            <person name="Chapple C."/>
            <person name="Chatterji S."/>
            <person name="Chinwalla A."/>
            <person name="Civetta A."/>
            <person name="Clifton S.W."/>
            <person name="Comeron J.M."/>
            <person name="Costello J.C."/>
            <person name="Coyne J.A."/>
            <person name="Daub J."/>
            <person name="David R.G."/>
            <person name="Delcher A.L."/>
            <person name="Delehaunty K."/>
            <person name="Do C.B."/>
            <person name="Ebling H."/>
            <person name="Edwards K."/>
            <person name="Eickbush T."/>
            <person name="Evans J.D."/>
            <person name="Filipski A."/>
            <person name="Findeiss S."/>
            <person name="Freyhult E."/>
            <person name="Fulton L."/>
            <person name="Fulton R."/>
            <person name="Garcia A.C."/>
            <person name="Gardiner A."/>
            <person name="Garfield D.A."/>
            <person name="Garvin B.E."/>
            <person name="Gibson G."/>
            <person name="Gilbert D."/>
            <person name="Gnerre S."/>
            <person name="Godfrey J."/>
            <person name="Good R."/>
            <person name="Gotea V."/>
            <person name="Gravely B."/>
            <person name="Greenberg A.J."/>
            <person name="Griffiths-Jones S."/>
            <person name="Gross S."/>
            <person name="Guigo R."/>
            <person name="Gustafson E.A."/>
            <person name="Haerty W."/>
            <person name="Hahn M.W."/>
            <person name="Halligan D.L."/>
            <person name="Halpern A.L."/>
            <person name="Halter G.M."/>
            <person name="Han M.V."/>
            <person name="Heger A."/>
            <person name="Hillier L."/>
            <person name="Hinrichs A.S."/>
            <person name="Holmes I."/>
            <person name="Hoskins R.A."/>
            <person name="Hubisz M.J."/>
            <person name="Hultmark D."/>
            <person name="Huntley M.A."/>
            <person name="Jaffe D.B."/>
            <person name="Jagadeeshan S."/>
            <person name="Jeck W.R."/>
            <person name="Johnson J."/>
            <person name="Jones C.D."/>
            <person name="Jordan W.C."/>
            <person name="Karpen G.H."/>
            <person name="Kataoka E."/>
            <person name="Keightley P.D."/>
            <person name="Kheradpour P."/>
            <person name="Kirkness E.F."/>
            <person name="Koerich L.B."/>
            <person name="Kristiansen K."/>
            <person name="Kudrna D."/>
            <person name="Kulathinal R.J."/>
            <person name="Kumar S."/>
            <person name="Kwok R."/>
            <person name="Lander E."/>
            <person name="Langley C.H."/>
            <person name="Lapoint R."/>
            <person name="Lazzaro B.P."/>
            <person name="Lee S.J."/>
            <person name="Levesque L."/>
            <person name="Li R."/>
            <person name="Lin C.F."/>
            <person name="Lin M.F."/>
            <person name="Lindblad-Toh K."/>
            <person name="Llopart A."/>
            <person name="Long M."/>
            <person name="Low L."/>
            <person name="Lozovsky E."/>
            <person name="Lu J."/>
            <person name="Luo M."/>
            <person name="Machado C.A."/>
            <person name="Makalowski W."/>
            <person name="Marzo M."/>
            <person name="Matsuda M."/>
            <person name="Matzkin L."/>
            <person name="McAllister B."/>
            <person name="McBride C.S."/>
            <person name="McKernan B."/>
            <person name="McKernan K."/>
            <person name="Mendez-Lago M."/>
            <person name="Minx P."/>
            <person name="Mollenhauer M.U."/>
            <person name="Montooth K."/>
            <person name="Mount S.M."/>
            <person name="Mu X."/>
            <person name="Myers E."/>
            <person name="Negre B."/>
            <person name="Newfeld S."/>
            <person name="Nielsen R."/>
            <person name="Noor M.A."/>
            <person name="O'Grady P."/>
            <person name="Pachter L."/>
            <person name="Papaceit M."/>
            <person name="Parisi M.J."/>
            <person name="Parisi M."/>
            <person name="Parts L."/>
            <person name="Pedersen J.S."/>
            <person name="Pesole G."/>
            <person name="Phillippy A.M."/>
            <person name="Ponting C.P."/>
            <person name="Pop M."/>
            <person name="Porcelli D."/>
            <person name="Powell J.R."/>
            <person name="Prohaska S."/>
            <person name="Pruitt K."/>
            <person name="Puig M."/>
            <person name="Quesneville H."/>
            <person name="Ram K.R."/>
            <person name="Rand D."/>
            <person name="Rasmussen M.D."/>
            <person name="Reed L.K."/>
            <person name="Reenan R."/>
            <person name="Reily A."/>
            <person name="Remington K.A."/>
            <person name="Rieger T.T."/>
            <person name="Ritchie M.G."/>
            <person name="Robin C."/>
            <person name="Rogers Y.H."/>
            <person name="Rohde C."/>
            <person name="Rozas J."/>
            <person name="Rubenfield M.J."/>
            <person name="Ruiz A."/>
            <person name="Russo S."/>
            <person name="Salzberg S.L."/>
            <person name="Sanchez-Gracia A."/>
            <person name="Saranga D.J."/>
            <person name="Sato H."/>
            <person name="Schaeffer S.W."/>
            <person name="Schatz M.C."/>
            <person name="Schlenke T."/>
            <person name="Schwartz R."/>
            <person name="Segarra C."/>
            <person name="Singh R.S."/>
            <person name="Sirot L."/>
            <person name="Sirota M."/>
            <person name="Sisneros N.B."/>
            <person name="Smith C.D."/>
            <person name="Smith T.F."/>
            <person name="Spieth J."/>
            <person name="Stage D.E."/>
            <person name="Stark A."/>
            <person name="Stephan W."/>
            <person name="Strausberg R.L."/>
            <person name="Strempel S."/>
            <person name="Sturgill D."/>
            <person name="Sutton G."/>
            <person name="Sutton G.G."/>
            <person name="Tao W."/>
            <person name="Teichmann S."/>
            <person name="Tobari Y.N."/>
            <person name="Tomimura Y."/>
            <person name="Tsolas J.M."/>
            <person name="Valente V.L."/>
            <person name="Venter E."/>
            <person name="Venter J.C."/>
            <person name="Vicario S."/>
            <person name="Vieira F.G."/>
            <person name="Vilella A.J."/>
            <person name="Villasante A."/>
            <person name="Walenz B."/>
            <person name="Wang J."/>
            <person name="Wasserman M."/>
            <person name="Watts T."/>
            <person name="Wilson D."/>
            <person name="Wilson R.K."/>
            <person name="Wing R.A."/>
            <person name="Wolfner M.F."/>
            <person name="Wong A."/>
            <person name="Wong G.K."/>
            <person name="Wu C.I."/>
            <person name="Wu G."/>
            <person name="Yamamoto D."/>
            <person name="Yang H.P."/>
            <person name="Yang S.P."/>
            <person name="Yorke J.A."/>
            <person name="Yoshida K."/>
            <person name="Zdobnov E."/>
            <person name="Zhang P."/>
            <person name="Zhang Y."/>
            <person name="Zimin A.V."/>
            <person name="Baldwin J."/>
            <person name="Abdouelleil A."/>
            <person name="Abdulkadir J."/>
            <person name="Abebe A."/>
            <person name="Abera B."/>
            <person name="Abreu J."/>
            <person name="Acer S.C."/>
            <person name="Aftuck L."/>
            <person name="Alexander A."/>
            <person name="An P."/>
            <person name="Anderson E."/>
            <person name="Anderson S."/>
            <person name="Arachi H."/>
            <person name="Azer M."/>
            <person name="Bachantsang P."/>
            <person name="Barry A."/>
            <person name="Bayul T."/>
            <person name="Berlin A."/>
            <person name="Bessette D."/>
            <person name="Bloom T."/>
            <person name="Blye J."/>
            <person name="Boguslavskiy L."/>
            <person name="Bonnet C."/>
            <person name="Boukhgalter B."/>
            <person name="Bourzgui I."/>
            <person name="Brown A."/>
            <person name="Cahill P."/>
            <person name="Channer S."/>
            <person name="Cheshatsang Y."/>
            <person name="Chuda L."/>
            <person name="Citroen M."/>
            <person name="Collymore A."/>
            <person name="Cooke P."/>
            <person name="Costello M."/>
            <person name="D'Aco K."/>
            <person name="Daza R."/>
            <person name="De Haan G."/>
            <person name="DeGray S."/>
            <person name="DeMaso C."/>
            <person name="Dhargay N."/>
            <person name="Dooley K."/>
            <person name="Dooley E."/>
            <person name="Doricent M."/>
            <person name="Dorje P."/>
            <person name="Dorjee K."/>
            <person name="Dupes A."/>
            <person name="Elong R."/>
            <person name="Falk J."/>
            <person name="Farina A."/>
            <person name="Faro S."/>
            <person name="Ferguson D."/>
            <person name="Fisher S."/>
            <person name="Foley C.D."/>
            <person name="Franke A."/>
            <person name="Friedrich D."/>
            <person name="Gadbois L."/>
            <person name="Gearin G."/>
            <person name="Gearin C.R."/>
            <person name="Giannoukos G."/>
            <person name="Goode T."/>
            <person name="Graham J."/>
            <person name="Grandbois E."/>
            <person name="Grewal S."/>
            <person name="Gyaltsen K."/>
            <person name="Hafez N."/>
            <person name="Hagos B."/>
            <person name="Hall J."/>
            <person name="Henson C."/>
            <person name="Hollinger A."/>
            <person name="Honan T."/>
            <person name="Huard M.D."/>
            <person name="Hughes L."/>
            <person name="Hurhula B."/>
            <person name="Husby M.E."/>
            <person name="Kamat A."/>
            <person name="Kanga B."/>
            <person name="Kashin S."/>
            <person name="Khazanovich D."/>
            <person name="Kisner P."/>
            <person name="Lance K."/>
            <person name="Lara M."/>
            <person name="Lee W."/>
            <person name="Lennon N."/>
            <person name="Letendre F."/>
            <person name="LeVine R."/>
            <person name="Lipovsky A."/>
            <person name="Liu X."/>
            <person name="Liu J."/>
            <person name="Liu S."/>
            <person name="Lokyitsang T."/>
            <person name="Lokyitsang Y."/>
            <person name="Lubonja R."/>
            <person name="Lui A."/>
            <person name="MacDonald P."/>
            <person name="Magnisalis V."/>
            <person name="Maru K."/>
            <person name="Matthews C."/>
            <person name="McCusker W."/>
            <person name="McDonough S."/>
            <person name="Mehta T."/>
            <person name="Meldrim J."/>
            <person name="Meneus L."/>
            <person name="Mihai O."/>
            <person name="Mihalev A."/>
            <person name="Mihova T."/>
            <person name="Mittelman R."/>
            <person name="Mlenga V."/>
            <person name="Montmayeur A."/>
            <person name="Mulrain L."/>
            <person name="Navidi A."/>
            <person name="Naylor J."/>
            <person name="Negash T."/>
            <person name="Nguyen T."/>
            <person name="Nguyen N."/>
            <person name="Nicol R."/>
            <person name="Norbu C."/>
            <person name="Norbu N."/>
            <person name="Novod N."/>
            <person name="O'Neill B."/>
            <person name="Osman S."/>
            <person name="Markiewicz E."/>
            <person name="Oyono O.L."/>
            <person name="Patti C."/>
            <person name="Phunkhang P."/>
            <person name="Pierre F."/>
            <person name="Priest M."/>
            <person name="Raghuraman S."/>
            <person name="Rege F."/>
            <person name="Reyes R."/>
            <person name="Rise C."/>
            <person name="Rogov P."/>
            <person name="Ross K."/>
            <person name="Ryan E."/>
            <person name="Settipalli S."/>
            <person name="Shea T."/>
            <person name="Sherpa N."/>
            <person name="Shi L."/>
            <person name="Shih D."/>
            <person name="Sparrow T."/>
            <person name="Spaulding J."/>
            <person name="Stalker J."/>
            <person name="Stange-Thomann N."/>
            <person name="Stavropoulos S."/>
            <person name="Stone C."/>
            <person name="Strader C."/>
            <person name="Tesfaye S."/>
            <person name="Thomson T."/>
            <person name="Thoulutsang Y."/>
            <person name="Thoulutsang D."/>
            <person name="Topham K."/>
            <person name="Topping I."/>
            <person name="Tsamla T."/>
            <person name="Vassiliev H."/>
            <person name="Vo A."/>
            <person name="Wangchuk T."/>
            <person name="Wangdi T."/>
            <person name="Weiand M."/>
            <person name="Wilkinson J."/>
            <person name="Wilson A."/>
            <person name="Yadav S."/>
            <person name="Young G."/>
            <person name="Yu Q."/>
            <person name="Zembek L."/>
            <person name="Zhong D."/>
            <person name="Zimmer A."/>
            <person name="Zwirko Z."/>
            <person name="Jaffe D.B."/>
            <person name="Alvarez P."/>
            <person name="Brockman W."/>
            <person name="Butler J."/>
            <person name="Chin C."/>
            <person name="Gnerre S."/>
            <person name="Grabherr M."/>
            <person name="Kleber M."/>
            <person name="Mauceli E."/>
            <person name="MacCallum I."/>
        </authorList>
    </citation>
    <scope>NUCLEOTIDE SEQUENCE [LARGE SCALE GENOMIC DNA]</scope>
    <source>
        <strain evidence="5">Tucson 15081-1352.22</strain>
    </source>
</reference>
<name>B4KT56_DROMO</name>
<feature type="compositionally biased region" description="Basic residues" evidence="2">
    <location>
        <begin position="197"/>
        <end position="213"/>
    </location>
</feature>
<dbReference type="GO" id="GO:1990756">
    <property type="term" value="F:ubiquitin-like ligase-substrate adaptor activity"/>
    <property type="evidence" value="ECO:0007669"/>
    <property type="project" value="EnsemblMetazoa"/>
</dbReference>
<feature type="region of interest" description="Disordered" evidence="2">
    <location>
        <begin position="99"/>
        <end position="219"/>
    </location>
</feature>
<evidence type="ECO:0000313" key="5">
    <source>
        <dbReference type="Proteomes" id="UP000009192"/>
    </source>
</evidence>
<dbReference type="GO" id="GO:0000151">
    <property type="term" value="C:ubiquitin ligase complex"/>
    <property type="evidence" value="ECO:0007669"/>
    <property type="project" value="EnsemblMetazoa"/>
</dbReference>
<dbReference type="OMA" id="SHMGNSV"/>
<feature type="coiled-coil region" evidence="1">
    <location>
        <begin position="226"/>
        <end position="258"/>
    </location>
</feature>
<dbReference type="GO" id="GO:0090090">
    <property type="term" value="P:negative regulation of canonical Wnt signaling pathway"/>
    <property type="evidence" value="ECO:0007669"/>
    <property type="project" value="EnsemblMetazoa"/>
</dbReference>
<dbReference type="InParanoid" id="B4KT56"/>
<feature type="region of interest" description="Disordered" evidence="2">
    <location>
        <begin position="290"/>
        <end position="311"/>
    </location>
</feature>
<dbReference type="PhylomeDB" id="B4KT56"/>
<dbReference type="Pfam" id="PF07776">
    <property type="entry name" value="zf-AD"/>
    <property type="match status" value="1"/>
</dbReference>
<dbReference type="GO" id="GO:0045500">
    <property type="term" value="P:sevenless signaling pathway"/>
    <property type="evidence" value="ECO:0007669"/>
    <property type="project" value="EnsemblMetazoa"/>
</dbReference>
<dbReference type="KEGG" id="dmo:Dmoj_GI18960"/>
<keyword evidence="5" id="KW-1185">Reference proteome</keyword>
<evidence type="ECO:0000256" key="1">
    <source>
        <dbReference type="SAM" id="Coils"/>
    </source>
</evidence>
<dbReference type="GO" id="GO:0043161">
    <property type="term" value="P:proteasome-mediated ubiquitin-dependent protein catabolic process"/>
    <property type="evidence" value="ECO:0007669"/>
    <property type="project" value="EnsemblMetazoa"/>
</dbReference>
<feature type="compositionally biased region" description="Pro residues" evidence="2">
    <location>
        <begin position="164"/>
        <end position="175"/>
    </location>
</feature>
<dbReference type="GO" id="GO:0005829">
    <property type="term" value="C:cytosol"/>
    <property type="evidence" value="ECO:0007669"/>
    <property type="project" value="EnsemblMetazoa"/>
</dbReference>
<dbReference type="GO" id="GO:0032436">
    <property type="term" value="P:positive regulation of proteasomal ubiquitin-dependent protein catabolic process"/>
    <property type="evidence" value="ECO:0007669"/>
    <property type="project" value="EnsemblMetazoa"/>
</dbReference>
<dbReference type="Proteomes" id="UP000009192">
    <property type="component" value="Unassembled WGS sequence"/>
</dbReference>
<dbReference type="HOGENOM" id="CLU_636589_0_0_1"/>
<dbReference type="InterPro" id="IPR012934">
    <property type="entry name" value="Znf_AD"/>
</dbReference>
<dbReference type="GO" id="GO:0008270">
    <property type="term" value="F:zinc ion binding"/>
    <property type="evidence" value="ECO:0007669"/>
    <property type="project" value="InterPro"/>
</dbReference>
<proteinExistence type="predicted"/>
<gene>
    <name evidence="4" type="primary">Dmoj\GI18960</name>
    <name evidence="4" type="ORF">Dmoj_GI18960</name>
</gene>
<dbReference type="eggNOG" id="ENOG502TC95">
    <property type="taxonomic scope" value="Eukaryota"/>
</dbReference>
<dbReference type="GO" id="GO:0035883">
    <property type="term" value="P:enteroendocrine cell differentiation"/>
    <property type="evidence" value="ECO:0007669"/>
    <property type="project" value="EnsemblMetazoa"/>
</dbReference>